<dbReference type="EMBL" id="CP068439">
    <property type="protein sequence ID" value="QQX76000.1"/>
    <property type="molecule type" value="Genomic_DNA"/>
</dbReference>
<evidence type="ECO:0000313" key="2">
    <source>
        <dbReference type="Proteomes" id="UP000629420"/>
    </source>
</evidence>
<dbReference type="RefSeq" id="WP_202335811.1">
    <property type="nucleotide sequence ID" value="NZ_CP068439.1"/>
</dbReference>
<keyword evidence="2" id="KW-1185">Reference proteome</keyword>
<organism evidence="1 2">
    <name type="scientific">Aequorivita iocasae</name>
    <dbReference type="NCBI Taxonomy" id="2803865"/>
    <lineage>
        <taxon>Bacteria</taxon>
        <taxon>Pseudomonadati</taxon>
        <taxon>Bacteroidota</taxon>
        <taxon>Flavobacteriia</taxon>
        <taxon>Flavobacteriales</taxon>
        <taxon>Flavobacteriaceae</taxon>
        <taxon>Aequorivita</taxon>
    </lineage>
</organism>
<evidence type="ECO:0000313" key="1">
    <source>
        <dbReference type="EMBL" id="QQX76000.1"/>
    </source>
</evidence>
<sequence length="76" mass="8583">MARKDDILKSFLTHELIENKYKLKKEEMPSTVREALNSDIPIVKAVALIVEGLEKSPTATDNELRNSVLQFLNTAI</sequence>
<reference evidence="1 2" key="1">
    <citation type="submission" date="2021-01" db="EMBL/GenBank/DDBJ databases">
        <title>Aequorivita sp. strain KX20305, a bacterium isolated from the sediment collected at a cold seep field in South China Sea.</title>
        <authorList>
            <person name="Zhang H."/>
            <person name="Li C."/>
        </authorList>
    </citation>
    <scope>NUCLEOTIDE SEQUENCE [LARGE SCALE GENOMIC DNA]</scope>
    <source>
        <strain evidence="1 2">KX20305</strain>
    </source>
</reference>
<dbReference type="Proteomes" id="UP000629420">
    <property type="component" value="Chromosome"/>
</dbReference>
<name>A0ABX7DQ88_9FLAO</name>
<gene>
    <name evidence="1" type="ORF">JK629_11730</name>
</gene>
<protein>
    <submittedName>
        <fullName evidence="1">Uncharacterized protein</fullName>
    </submittedName>
</protein>
<accession>A0ABX7DQ88</accession>
<proteinExistence type="predicted"/>